<comment type="caution">
    <text evidence="2">The sequence shown here is derived from an EMBL/GenBank/DDBJ whole genome shotgun (WGS) entry which is preliminary data.</text>
</comment>
<proteinExistence type="predicted"/>
<evidence type="ECO:0000256" key="1">
    <source>
        <dbReference type="SAM" id="MobiDB-lite"/>
    </source>
</evidence>
<feature type="region of interest" description="Disordered" evidence="1">
    <location>
        <begin position="166"/>
        <end position="195"/>
    </location>
</feature>
<sequence>MCGDHPGGHAQLPIRGLRSVRVASKHLDIEQNRPRAAFCRRPRDQCMFAGQLAERSGRRVRIITEAVAPRGRGRSKRTRVCWFSRFSLLLAAWLEFSAFFRPENQSKNDLLTALHRLRTCLGARLDPRLDRPRLPTASEIPAGPKCARMKAESTSLCDEPCRGVTANKVGPSLSPPSAKRKHRVPHRLKCPQTVD</sequence>
<evidence type="ECO:0000313" key="3">
    <source>
        <dbReference type="Proteomes" id="UP001153269"/>
    </source>
</evidence>
<reference evidence="2" key="1">
    <citation type="submission" date="2020-03" db="EMBL/GenBank/DDBJ databases">
        <authorList>
            <person name="Weist P."/>
        </authorList>
    </citation>
    <scope>NUCLEOTIDE SEQUENCE</scope>
</reference>
<dbReference type="EMBL" id="CADEAL010000694">
    <property type="protein sequence ID" value="CAB1423952.1"/>
    <property type="molecule type" value="Genomic_DNA"/>
</dbReference>
<name>A0A9N7U472_PLEPL</name>
<dbReference type="Proteomes" id="UP001153269">
    <property type="component" value="Unassembled WGS sequence"/>
</dbReference>
<keyword evidence="3" id="KW-1185">Reference proteome</keyword>
<protein>
    <submittedName>
        <fullName evidence="2">Uncharacterized protein</fullName>
    </submittedName>
</protein>
<gene>
    <name evidence="2" type="ORF">PLEPLA_LOCUS11873</name>
</gene>
<feature type="compositionally biased region" description="Basic residues" evidence="1">
    <location>
        <begin position="178"/>
        <end position="189"/>
    </location>
</feature>
<evidence type="ECO:0000313" key="2">
    <source>
        <dbReference type="EMBL" id="CAB1423952.1"/>
    </source>
</evidence>
<organism evidence="2 3">
    <name type="scientific">Pleuronectes platessa</name>
    <name type="common">European plaice</name>
    <dbReference type="NCBI Taxonomy" id="8262"/>
    <lineage>
        <taxon>Eukaryota</taxon>
        <taxon>Metazoa</taxon>
        <taxon>Chordata</taxon>
        <taxon>Craniata</taxon>
        <taxon>Vertebrata</taxon>
        <taxon>Euteleostomi</taxon>
        <taxon>Actinopterygii</taxon>
        <taxon>Neopterygii</taxon>
        <taxon>Teleostei</taxon>
        <taxon>Neoteleostei</taxon>
        <taxon>Acanthomorphata</taxon>
        <taxon>Carangaria</taxon>
        <taxon>Pleuronectiformes</taxon>
        <taxon>Pleuronectoidei</taxon>
        <taxon>Pleuronectidae</taxon>
        <taxon>Pleuronectes</taxon>
    </lineage>
</organism>
<accession>A0A9N7U472</accession>
<dbReference type="AlphaFoldDB" id="A0A9N7U472"/>